<keyword evidence="1" id="KW-1133">Transmembrane helix</keyword>
<gene>
    <name evidence="2" type="ORF">SAMN05421544_11710</name>
</gene>
<dbReference type="RefSeq" id="WP_245688958.1">
    <property type="nucleotide sequence ID" value="NZ_FNAS01000017.1"/>
</dbReference>
<evidence type="ECO:0000256" key="1">
    <source>
        <dbReference type="SAM" id="Phobius"/>
    </source>
</evidence>
<dbReference type="InterPro" id="IPR014509">
    <property type="entry name" value="YjdF-like"/>
</dbReference>
<proteinExistence type="predicted"/>
<name>A0A1G7ER75_9FLAO</name>
<dbReference type="STRING" id="1071918.SAMN05421544_11710"/>
<dbReference type="AlphaFoldDB" id="A0A1G7ER75"/>
<keyword evidence="1" id="KW-0812">Transmembrane</keyword>
<dbReference type="Proteomes" id="UP000198517">
    <property type="component" value="Unassembled WGS sequence"/>
</dbReference>
<evidence type="ECO:0000313" key="3">
    <source>
        <dbReference type="Proteomes" id="UP000198517"/>
    </source>
</evidence>
<accession>A0A1G7ER75</accession>
<feature type="transmembrane region" description="Helical" evidence="1">
    <location>
        <begin position="55"/>
        <end position="78"/>
    </location>
</feature>
<keyword evidence="3" id="KW-1185">Reference proteome</keyword>
<reference evidence="2 3" key="1">
    <citation type="submission" date="2016-10" db="EMBL/GenBank/DDBJ databases">
        <authorList>
            <person name="de Groot N.N."/>
        </authorList>
    </citation>
    <scope>NUCLEOTIDE SEQUENCE [LARGE SCALE GENOMIC DNA]</scope>
    <source>
        <strain evidence="2 3">DSM 24015</strain>
    </source>
</reference>
<dbReference type="Pfam" id="PF09997">
    <property type="entry name" value="DUF2238"/>
    <property type="match status" value="1"/>
</dbReference>
<keyword evidence="1" id="KW-0472">Membrane</keyword>
<organism evidence="2 3">
    <name type="scientific">Riemerella columbipharyngis</name>
    <dbReference type="NCBI Taxonomy" id="1071918"/>
    <lineage>
        <taxon>Bacteria</taxon>
        <taxon>Pseudomonadati</taxon>
        <taxon>Bacteroidota</taxon>
        <taxon>Flavobacteriia</taxon>
        <taxon>Flavobacteriales</taxon>
        <taxon>Weeksellaceae</taxon>
        <taxon>Riemerella</taxon>
    </lineage>
</organism>
<evidence type="ECO:0000313" key="2">
    <source>
        <dbReference type="EMBL" id="SDE66200.1"/>
    </source>
</evidence>
<sequence length="87" mass="10153">MREIFIRKNVVNKVKWRFWIIVLSMGGMSALYEILEWFISVNTGERGAYFLGTQGYIWDTQSDILMAFIGAVLALIFCGKYQDKYIN</sequence>
<protein>
    <submittedName>
        <fullName evidence="2">Putative membrane protein</fullName>
    </submittedName>
</protein>
<dbReference type="EMBL" id="FNAS01000017">
    <property type="protein sequence ID" value="SDE66200.1"/>
    <property type="molecule type" value="Genomic_DNA"/>
</dbReference>
<feature type="transmembrane region" description="Helical" evidence="1">
    <location>
        <begin position="16"/>
        <end position="35"/>
    </location>
</feature>